<dbReference type="EMBL" id="JALJOR010000004">
    <property type="protein sequence ID" value="KAK9818354.1"/>
    <property type="molecule type" value="Genomic_DNA"/>
</dbReference>
<reference evidence="2 3" key="1">
    <citation type="journal article" date="2024" name="Nat. Commun.">
        <title>Phylogenomics reveals the evolutionary origins of lichenization in chlorophyte algae.</title>
        <authorList>
            <person name="Puginier C."/>
            <person name="Libourel C."/>
            <person name="Otte J."/>
            <person name="Skaloud P."/>
            <person name="Haon M."/>
            <person name="Grisel S."/>
            <person name="Petersen M."/>
            <person name="Berrin J.G."/>
            <person name="Delaux P.M."/>
            <person name="Dal Grande F."/>
            <person name="Keller J."/>
        </authorList>
    </citation>
    <scope>NUCLEOTIDE SEQUENCE [LARGE SCALE GENOMIC DNA]</scope>
    <source>
        <strain evidence="2 3">SAG 2043</strain>
    </source>
</reference>
<evidence type="ECO:0000313" key="3">
    <source>
        <dbReference type="Proteomes" id="UP001489004"/>
    </source>
</evidence>
<feature type="region of interest" description="Disordered" evidence="1">
    <location>
        <begin position="46"/>
        <end position="79"/>
    </location>
</feature>
<accession>A0AAW1QCH7</accession>
<sequence>MQGLNCTEEQEWGYSDLILNLPTIAPASSTASDTEDEQLVFSGYAAESDGGLGEDPAASRQGFPEASPQPGGACSQHPPGLDDAVLHHQDIDIALTDSGARTDAVRTMPAEQGNCEGQAGVRTAGWLAGTAGRLASFAPQNQRRPTMDGFPLQQDGELTDAIESSFHAHIQTAGGEDPGRLLASSGAAVDLEAAVAGLDLDALIARLQCSAVDLADPVKRGLPPVQSLFTDSSEDDDEPAVERSFCYRKRRAARREAPHVSRPARPPRRPHSQLPTTVLDLRYQVGKL</sequence>
<comment type="caution">
    <text evidence="2">The sequence shown here is derived from an EMBL/GenBank/DDBJ whole genome shotgun (WGS) entry which is preliminary data.</text>
</comment>
<gene>
    <name evidence="2" type="ORF">WJX72_011157</name>
</gene>
<evidence type="ECO:0000256" key="1">
    <source>
        <dbReference type="SAM" id="MobiDB-lite"/>
    </source>
</evidence>
<feature type="region of interest" description="Disordered" evidence="1">
    <location>
        <begin position="249"/>
        <end position="275"/>
    </location>
</feature>
<proteinExistence type="predicted"/>
<name>A0AAW1QCH7_9CHLO</name>
<organism evidence="2 3">
    <name type="scientific">[Myrmecia] bisecta</name>
    <dbReference type="NCBI Taxonomy" id="41462"/>
    <lineage>
        <taxon>Eukaryota</taxon>
        <taxon>Viridiplantae</taxon>
        <taxon>Chlorophyta</taxon>
        <taxon>core chlorophytes</taxon>
        <taxon>Trebouxiophyceae</taxon>
        <taxon>Trebouxiales</taxon>
        <taxon>Trebouxiaceae</taxon>
        <taxon>Myrmecia</taxon>
    </lineage>
</organism>
<dbReference type="Proteomes" id="UP001489004">
    <property type="component" value="Unassembled WGS sequence"/>
</dbReference>
<evidence type="ECO:0000313" key="2">
    <source>
        <dbReference type="EMBL" id="KAK9818354.1"/>
    </source>
</evidence>
<keyword evidence="3" id="KW-1185">Reference proteome</keyword>
<protein>
    <submittedName>
        <fullName evidence="2">Uncharacterized protein</fullName>
    </submittedName>
</protein>
<dbReference type="AlphaFoldDB" id="A0AAW1QCH7"/>